<dbReference type="RefSeq" id="WP_201837082.1">
    <property type="nucleotide sequence ID" value="NZ_JAERRK010000008.1"/>
</dbReference>
<name>A0A937EL41_9ACTN</name>
<feature type="domain" description="VWFA" evidence="2">
    <location>
        <begin position="65"/>
        <end position="226"/>
    </location>
</feature>
<proteinExistence type="predicted"/>
<dbReference type="CDD" id="cd00198">
    <property type="entry name" value="vWFA"/>
    <property type="match status" value="1"/>
</dbReference>
<dbReference type="EMBL" id="JAERRK010000008">
    <property type="protein sequence ID" value="MBL1084050.1"/>
    <property type="molecule type" value="Genomic_DNA"/>
</dbReference>
<organism evidence="3 4">
    <name type="scientific">Streptomyces actinomycinicus</name>
    <dbReference type="NCBI Taxonomy" id="1695166"/>
    <lineage>
        <taxon>Bacteria</taxon>
        <taxon>Bacillati</taxon>
        <taxon>Actinomycetota</taxon>
        <taxon>Actinomycetes</taxon>
        <taxon>Kitasatosporales</taxon>
        <taxon>Streptomycetaceae</taxon>
        <taxon>Streptomyces</taxon>
    </lineage>
</organism>
<evidence type="ECO:0000256" key="1">
    <source>
        <dbReference type="SAM" id="MobiDB-lite"/>
    </source>
</evidence>
<dbReference type="Gene3D" id="2.60.40.3670">
    <property type="match status" value="1"/>
</dbReference>
<evidence type="ECO:0000313" key="3">
    <source>
        <dbReference type="EMBL" id="MBL1084050.1"/>
    </source>
</evidence>
<dbReference type="InterPro" id="IPR002035">
    <property type="entry name" value="VWF_A"/>
</dbReference>
<gene>
    <name evidence="3" type="ORF">JK359_19090</name>
</gene>
<protein>
    <submittedName>
        <fullName evidence="3">VWA domain-containing protein</fullName>
    </submittedName>
</protein>
<feature type="compositionally biased region" description="Pro residues" evidence="1">
    <location>
        <begin position="548"/>
        <end position="558"/>
    </location>
</feature>
<comment type="caution">
    <text evidence="3">The sequence shown here is derived from an EMBL/GenBank/DDBJ whole genome shotgun (WGS) entry which is preliminary data.</text>
</comment>
<dbReference type="Gene3D" id="1.20.120.1690">
    <property type="match status" value="1"/>
</dbReference>
<evidence type="ECO:0000313" key="4">
    <source>
        <dbReference type="Proteomes" id="UP000661858"/>
    </source>
</evidence>
<feature type="compositionally biased region" description="Low complexity" evidence="1">
    <location>
        <begin position="490"/>
        <end position="499"/>
    </location>
</feature>
<feature type="region of interest" description="Disordered" evidence="1">
    <location>
        <begin position="447"/>
        <end position="558"/>
    </location>
</feature>
<keyword evidence="4" id="KW-1185">Reference proteome</keyword>
<evidence type="ECO:0000259" key="2">
    <source>
        <dbReference type="Pfam" id="PF13768"/>
    </source>
</evidence>
<dbReference type="Gene3D" id="3.40.50.410">
    <property type="entry name" value="von Willebrand factor, type A domain"/>
    <property type="match status" value="1"/>
</dbReference>
<dbReference type="Proteomes" id="UP000661858">
    <property type="component" value="Unassembled WGS sequence"/>
</dbReference>
<accession>A0A937EL41</accession>
<sequence>MTVAEETEVTLAVGQQKELPAVPDPARRGTDRDMHAILEIGVRGPDVPEHAGAPVTGTGPALAEVLIVDTSRSMLHPAAKLHAAKDATVAAVRMLPDGTAFAVLSGRFDATLVHPGPGRPVLAVAGPAERQAAERSIRILDADGGTAIGSWLDLARWLLKDHPAPVKHVLLLTDGHNEHDHRAAMPLDNALDACDGRFVCDAWGIGDDWDAELLLRITKRLHGRARAVRAESELTTAYEELVAGLLGTAVPELRIRLTPTPGTVIRQVKQVVPSEQELLPVTAGSGGRGAEYVTRAWGDEVRHFQVVLTADPTGRETGEDLQLAAVEIVVPDFGRPVRLPPPQPVLVRWTDNPLDASRQHPGVRRHELYQQASAAVVRAYRAWLRGPDGNAMADRALAHALALAAELGDTQLLTALRQIEAAPGTARVRAGLKSVDWQHLILSSALTTASQQPSAAHPTPPTPTGTEASGAPGGGSTSGAGGGAAPAPPGHGRAAAGPESDSAAPSRGAGVPVRRGDGVSGSPGAGPGDGPGAGAGAGAGARAGAGVPSPPGVAGPPFPGRADGLVECPYCTWLGPADSVYCGGDCGRLLRGSA</sequence>
<dbReference type="SUPFAM" id="SSF53300">
    <property type="entry name" value="vWA-like"/>
    <property type="match status" value="1"/>
</dbReference>
<feature type="compositionally biased region" description="Gly residues" evidence="1">
    <location>
        <begin position="518"/>
        <end position="543"/>
    </location>
</feature>
<feature type="compositionally biased region" description="Gly residues" evidence="1">
    <location>
        <begin position="471"/>
        <end position="484"/>
    </location>
</feature>
<dbReference type="AlphaFoldDB" id="A0A937EL41"/>
<dbReference type="Pfam" id="PF13768">
    <property type="entry name" value="VWA_3"/>
    <property type="match status" value="1"/>
</dbReference>
<reference evidence="3" key="1">
    <citation type="submission" date="2021-01" db="EMBL/GenBank/DDBJ databases">
        <title>WGS of actinomycetes isolated from Thailand.</title>
        <authorList>
            <person name="Thawai C."/>
        </authorList>
    </citation>
    <scope>NUCLEOTIDE SEQUENCE</scope>
    <source>
        <strain evidence="3">RCU-197</strain>
    </source>
</reference>
<dbReference type="InterPro" id="IPR036465">
    <property type="entry name" value="vWFA_dom_sf"/>
</dbReference>